<feature type="domain" description="N-acetylmuramoyl-L-alanine amidase" evidence="5">
    <location>
        <begin position="302"/>
        <end position="415"/>
    </location>
</feature>
<evidence type="ECO:0000256" key="2">
    <source>
        <dbReference type="ARBA" id="ARBA00011901"/>
    </source>
</evidence>
<keyword evidence="4" id="KW-0961">Cell wall biogenesis/degradation</keyword>
<sequence length="472" mass="53389">MRVNFKNRFRESVNGSNSLILSSLFRRTLWHNLGKFSFFFLSFVGCGFDFRIRKPLGELALPNVVPITNIQTKGLTWESVDFSSRQPKEVSAIVLHSTDKKAPAEYLKLSAENGFMIHILVDKSGTVYADPKFLFKEFQAAPGIDKESIHIAYEGTQESLSSQTNQLEKLSSIVNLLATELEIPKTNKDVISKKGIFSHNQTKRRFGGFADFSSCGGEKAMAAILNKIKGEFFEEDLWHDRFESGWVLKKESKQKLQESFHPTNGRGITKASKTVLPSIEKDELGFPPEAYRVKYTHRGKINPTCIVLHYTAIPDYFQSLKTLENRNLTATLMIDKDGKVYQLVDVLEDRAAAATGTNDNCIQIEIIARDTAELLAQTVQLEKVKSIVLELSSKYKVPLNNEDIASFSGIFSHTQAKKKWGGSIFLNAKDFDPGEEYMELVLKSIGGKYYPEPNWKNRKGIDWAILFRNFQP</sequence>
<dbReference type="GO" id="GO:0009254">
    <property type="term" value="P:peptidoglycan turnover"/>
    <property type="evidence" value="ECO:0007669"/>
    <property type="project" value="TreeGrafter"/>
</dbReference>
<dbReference type="AlphaFoldDB" id="A0A4R9M2F2"/>
<dbReference type="EC" id="3.5.1.28" evidence="2"/>
<gene>
    <name evidence="6" type="ORF">EHS15_06525</name>
</gene>
<evidence type="ECO:0000256" key="1">
    <source>
        <dbReference type="ARBA" id="ARBA00001561"/>
    </source>
</evidence>
<evidence type="ECO:0000259" key="5">
    <source>
        <dbReference type="Pfam" id="PF01510"/>
    </source>
</evidence>
<evidence type="ECO:0000313" key="7">
    <source>
        <dbReference type="Proteomes" id="UP000298058"/>
    </source>
</evidence>
<evidence type="ECO:0000313" key="6">
    <source>
        <dbReference type="EMBL" id="TGN19897.1"/>
    </source>
</evidence>
<dbReference type="InterPro" id="IPR036505">
    <property type="entry name" value="Amidase/PGRP_sf"/>
</dbReference>
<proteinExistence type="predicted"/>
<protein>
    <recommendedName>
        <fullName evidence="2">N-acetylmuramoyl-L-alanine amidase</fullName>
        <ecNumber evidence="2">3.5.1.28</ecNumber>
    </recommendedName>
</protein>
<dbReference type="InterPro" id="IPR051206">
    <property type="entry name" value="NAMLAA_amidase_2"/>
</dbReference>
<dbReference type="RefSeq" id="WP_135759798.1">
    <property type="nucleotide sequence ID" value="NZ_RQHW01000023.1"/>
</dbReference>
<accession>A0A4R9M2F2</accession>
<comment type="catalytic activity">
    <reaction evidence="1">
        <text>Hydrolyzes the link between N-acetylmuramoyl residues and L-amino acid residues in certain cell-wall glycopeptides.</text>
        <dbReference type="EC" id="3.5.1.28"/>
    </reaction>
</comment>
<evidence type="ECO:0000256" key="3">
    <source>
        <dbReference type="ARBA" id="ARBA00022801"/>
    </source>
</evidence>
<dbReference type="Proteomes" id="UP000298058">
    <property type="component" value="Unassembled WGS sequence"/>
</dbReference>
<organism evidence="6 7">
    <name type="scientific">Leptospira idonii</name>
    <dbReference type="NCBI Taxonomy" id="1193500"/>
    <lineage>
        <taxon>Bacteria</taxon>
        <taxon>Pseudomonadati</taxon>
        <taxon>Spirochaetota</taxon>
        <taxon>Spirochaetia</taxon>
        <taxon>Leptospirales</taxon>
        <taxon>Leptospiraceae</taxon>
        <taxon>Leptospira</taxon>
    </lineage>
</organism>
<evidence type="ECO:0000256" key="4">
    <source>
        <dbReference type="ARBA" id="ARBA00023316"/>
    </source>
</evidence>
<dbReference type="EMBL" id="RQHW01000023">
    <property type="protein sequence ID" value="TGN19897.1"/>
    <property type="molecule type" value="Genomic_DNA"/>
</dbReference>
<keyword evidence="7" id="KW-1185">Reference proteome</keyword>
<dbReference type="GO" id="GO:0071555">
    <property type="term" value="P:cell wall organization"/>
    <property type="evidence" value="ECO:0007669"/>
    <property type="project" value="UniProtKB-KW"/>
</dbReference>
<reference evidence="6" key="1">
    <citation type="journal article" date="2019" name="PLoS Negl. Trop. Dis.">
        <title>Revisiting the worldwide diversity of Leptospira species in the environment.</title>
        <authorList>
            <person name="Vincent A.T."/>
            <person name="Schiettekatte O."/>
            <person name="Bourhy P."/>
            <person name="Veyrier F.J."/>
            <person name="Picardeau M."/>
        </authorList>
    </citation>
    <scope>NUCLEOTIDE SEQUENCE [LARGE SCALE GENOMIC DNA]</scope>
    <source>
        <strain evidence="6">201300427</strain>
    </source>
</reference>
<name>A0A4R9M2F2_9LEPT</name>
<dbReference type="SUPFAM" id="SSF55846">
    <property type="entry name" value="N-acetylmuramoyl-L-alanine amidase-like"/>
    <property type="match status" value="2"/>
</dbReference>
<dbReference type="Gene3D" id="3.40.80.10">
    <property type="entry name" value="Peptidoglycan recognition protein-like"/>
    <property type="match status" value="2"/>
</dbReference>
<dbReference type="CDD" id="cd06583">
    <property type="entry name" value="PGRP"/>
    <property type="match status" value="1"/>
</dbReference>
<dbReference type="GO" id="GO:0008745">
    <property type="term" value="F:N-acetylmuramoyl-L-alanine amidase activity"/>
    <property type="evidence" value="ECO:0007669"/>
    <property type="project" value="UniProtKB-EC"/>
</dbReference>
<comment type="caution">
    <text evidence="6">The sequence shown here is derived from an EMBL/GenBank/DDBJ whole genome shotgun (WGS) entry which is preliminary data.</text>
</comment>
<dbReference type="OrthoDB" id="339604at2"/>
<dbReference type="GO" id="GO:0009253">
    <property type="term" value="P:peptidoglycan catabolic process"/>
    <property type="evidence" value="ECO:0007669"/>
    <property type="project" value="InterPro"/>
</dbReference>
<keyword evidence="3" id="KW-0378">Hydrolase</keyword>
<dbReference type="Pfam" id="PF01510">
    <property type="entry name" value="Amidase_2"/>
    <property type="match status" value="2"/>
</dbReference>
<dbReference type="InterPro" id="IPR002502">
    <property type="entry name" value="Amidase_domain"/>
</dbReference>
<dbReference type="PANTHER" id="PTHR30417">
    <property type="entry name" value="N-ACETYLMURAMOYL-L-ALANINE AMIDASE AMID"/>
    <property type="match status" value="1"/>
</dbReference>
<feature type="domain" description="N-acetylmuramoyl-L-alanine amidase" evidence="5">
    <location>
        <begin position="88"/>
        <end position="201"/>
    </location>
</feature>
<dbReference type="PANTHER" id="PTHR30417:SF1">
    <property type="entry name" value="N-ACETYLMURAMOYL-L-ALANINE AMIDASE AMID"/>
    <property type="match status" value="1"/>
</dbReference>